<dbReference type="Proteomes" id="UP000499080">
    <property type="component" value="Unassembled WGS sequence"/>
</dbReference>
<evidence type="ECO:0000313" key="2">
    <source>
        <dbReference type="Proteomes" id="UP000499080"/>
    </source>
</evidence>
<comment type="caution">
    <text evidence="1">The sequence shown here is derived from an EMBL/GenBank/DDBJ whole genome shotgun (WGS) entry which is preliminary data.</text>
</comment>
<evidence type="ECO:0000313" key="1">
    <source>
        <dbReference type="EMBL" id="GBO31274.1"/>
    </source>
</evidence>
<accession>A0A4Y2W420</accession>
<dbReference type="EMBL" id="BGPR01054538">
    <property type="protein sequence ID" value="GBO31274.1"/>
    <property type="molecule type" value="Genomic_DNA"/>
</dbReference>
<feature type="non-terminal residue" evidence="1">
    <location>
        <position position="1"/>
    </location>
</feature>
<keyword evidence="2" id="KW-1185">Reference proteome</keyword>
<reference evidence="1 2" key="1">
    <citation type="journal article" date="2019" name="Sci. Rep.">
        <title>Orb-weaving spider Araneus ventricosus genome elucidates the spidroin gene catalogue.</title>
        <authorList>
            <person name="Kono N."/>
            <person name="Nakamura H."/>
            <person name="Ohtoshi R."/>
            <person name="Moran D.A.P."/>
            <person name="Shinohara A."/>
            <person name="Yoshida Y."/>
            <person name="Fujiwara M."/>
            <person name="Mori M."/>
            <person name="Tomita M."/>
            <person name="Arakawa K."/>
        </authorList>
    </citation>
    <scope>NUCLEOTIDE SEQUENCE [LARGE SCALE GENOMIC DNA]</scope>
</reference>
<gene>
    <name evidence="1" type="ORF">AVEN_138341_1</name>
</gene>
<organism evidence="1 2">
    <name type="scientific">Araneus ventricosus</name>
    <name type="common">Orbweaver spider</name>
    <name type="synonym">Epeira ventricosa</name>
    <dbReference type="NCBI Taxonomy" id="182803"/>
    <lineage>
        <taxon>Eukaryota</taxon>
        <taxon>Metazoa</taxon>
        <taxon>Ecdysozoa</taxon>
        <taxon>Arthropoda</taxon>
        <taxon>Chelicerata</taxon>
        <taxon>Arachnida</taxon>
        <taxon>Araneae</taxon>
        <taxon>Araneomorphae</taxon>
        <taxon>Entelegynae</taxon>
        <taxon>Araneoidea</taxon>
        <taxon>Araneidae</taxon>
        <taxon>Araneus</taxon>
    </lineage>
</organism>
<proteinExistence type="predicted"/>
<dbReference type="AlphaFoldDB" id="A0A4Y2W420"/>
<name>A0A4Y2W420_ARAVE</name>
<protein>
    <submittedName>
        <fullName evidence="1">Uncharacterized protein</fullName>
    </submittedName>
</protein>
<sequence length="72" mass="8270">QARELEKRTILYQEDVIPAVSSQQRVRWLVVGSRLLQGPGRLQLQKPVDSLKKIPLRVWGPAALSEERDHTQ</sequence>